<keyword evidence="6" id="KW-0732">Signal</keyword>
<feature type="domain" description="PPIase FKBP-type" evidence="7">
    <location>
        <begin position="44"/>
        <end position="133"/>
    </location>
</feature>
<dbReference type="RefSeq" id="XP_006956263.1">
    <property type="nucleotide sequence ID" value="XM_006956201.1"/>
</dbReference>
<evidence type="ECO:0000313" key="8">
    <source>
        <dbReference type="EMBL" id="EIM23590.1"/>
    </source>
</evidence>
<dbReference type="AlphaFoldDB" id="I4YHZ8"/>
<dbReference type="GeneID" id="18472264"/>
<keyword evidence="9" id="KW-1185">Reference proteome</keyword>
<evidence type="ECO:0000256" key="1">
    <source>
        <dbReference type="ARBA" id="ARBA00000971"/>
    </source>
</evidence>
<dbReference type="STRING" id="671144.I4YHZ8"/>
<dbReference type="EMBL" id="JH668224">
    <property type="protein sequence ID" value="EIM23590.1"/>
    <property type="molecule type" value="Genomic_DNA"/>
</dbReference>
<reference evidence="8 9" key="1">
    <citation type="journal article" date="2012" name="Fungal Genet. Biol.">
        <title>The genome of the xerotolerant mold Wallemia sebi reveals adaptations to osmotic stress and suggests cryptic sexual reproduction.</title>
        <authorList>
            <person name="Padamsee M."/>
            <person name="Kumar T.K.A."/>
            <person name="Riley R."/>
            <person name="Binder M."/>
            <person name="Boyd A."/>
            <person name="Calvo A.M."/>
            <person name="Furukawa K."/>
            <person name="Hesse C."/>
            <person name="Hohmann S."/>
            <person name="James T.Y."/>
            <person name="LaButti K."/>
            <person name="Lapidus A."/>
            <person name="Lindquist E."/>
            <person name="Lucas S."/>
            <person name="Miller K."/>
            <person name="Shantappa S."/>
            <person name="Grigoriev I.V."/>
            <person name="Hibbett D.S."/>
            <person name="McLaughlin D.J."/>
            <person name="Spatafora J.W."/>
            <person name="Aime M.C."/>
        </authorList>
    </citation>
    <scope>NUCLEOTIDE SEQUENCE [LARGE SCALE GENOMIC DNA]</scope>
    <source>
        <strain evidence="9">ATCC MYA-4683 / CBS 633.66</strain>
    </source>
</reference>
<evidence type="ECO:0000313" key="9">
    <source>
        <dbReference type="Proteomes" id="UP000005242"/>
    </source>
</evidence>
<evidence type="ECO:0000259" key="7">
    <source>
        <dbReference type="PROSITE" id="PS50059"/>
    </source>
</evidence>
<evidence type="ECO:0000256" key="2">
    <source>
        <dbReference type="ARBA" id="ARBA00013194"/>
    </source>
</evidence>
<keyword evidence="3 5" id="KW-0697">Rotamase</keyword>
<name>I4YHZ8_WALMC</name>
<dbReference type="FunFam" id="3.10.50.40:FF:000006">
    <property type="entry name" value="Peptidyl-prolyl cis-trans isomerase"/>
    <property type="match status" value="1"/>
</dbReference>
<dbReference type="InterPro" id="IPR046357">
    <property type="entry name" value="PPIase_dom_sf"/>
</dbReference>
<dbReference type="PANTHER" id="PTHR45779:SF7">
    <property type="entry name" value="PEPTIDYLPROLYL ISOMERASE"/>
    <property type="match status" value="1"/>
</dbReference>
<comment type="catalytic activity">
    <reaction evidence="1 5">
        <text>[protein]-peptidylproline (omega=180) = [protein]-peptidylproline (omega=0)</text>
        <dbReference type="Rhea" id="RHEA:16237"/>
        <dbReference type="Rhea" id="RHEA-COMP:10747"/>
        <dbReference type="Rhea" id="RHEA-COMP:10748"/>
        <dbReference type="ChEBI" id="CHEBI:83833"/>
        <dbReference type="ChEBI" id="CHEBI:83834"/>
        <dbReference type="EC" id="5.2.1.8"/>
    </reaction>
</comment>
<dbReference type="InterPro" id="IPR001179">
    <property type="entry name" value="PPIase_FKBP_dom"/>
</dbReference>
<accession>I4YHZ8</accession>
<dbReference type="KEGG" id="wse:WALSEDRAFT_42757"/>
<protein>
    <recommendedName>
        <fullName evidence="2 5">peptidylprolyl isomerase</fullName>
        <ecNumber evidence="2 5">5.2.1.8</ecNumber>
    </recommendedName>
</protein>
<evidence type="ECO:0000256" key="4">
    <source>
        <dbReference type="ARBA" id="ARBA00023235"/>
    </source>
</evidence>
<dbReference type="GO" id="GO:0003755">
    <property type="term" value="F:peptidyl-prolyl cis-trans isomerase activity"/>
    <property type="evidence" value="ECO:0007669"/>
    <property type="project" value="UniProtKB-KW"/>
</dbReference>
<dbReference type="HOGENOM" id="CLU_013615_8_1_1"/>
<keyword evidence="4 5" id="KW-0413">Isomerase</keyword>
<sequence length="144" mass="15016">MVKISALVLGVIGAVAATTKTPPSSLQIGIKEKADPCVATAQNGDNLTMHYSGYLFDDGSQFDSSRNPGRQPFTFKLGAGQVISGWEKGVLGMCVGERRKVTIPPSLGYGSRAIGPIPAESTLVFDIELLDGASGPGKAVHNEL</sequence>
<dbReference type="EC" id="5.2.1.8" evidence="2 5"/>
<evidence type="ECO:0000256" key="6">
    <source>
        <dbReference type="SAM" id="SignalP"/>
    </source>
</evidence>
<evidence type="ECO:0000256" key="3">
    <source>
        <dbReference type="ARBA" id="ARBA00023110"/>
    </source>
</evidence>
<dbReference type="Pfam" id="PF00254">
    <property type="entry name" value="FKBP_C"/>
    <property type="match status" value="1"/>
</dbReference>
<dbReference type="Gene3D" id="3.10.50.40">
    <property type="match status" value="1"/>
</dbReference>
<dbReference type="OMA" id="KPASCEI"/>
<dbReference type="PANTHER" id="PTHR45779">
    <property type="entry name" value="PEPTIDYLPROLYL ISOMERASE"/>
    <property type="match status" value="1"/>
</dbReference>
<dbReference type="eggNOG" id="KOG0549">
    <property type="taxonomic scope" value="Eukaryota"/>
</dbReference>
<feature type="signal peptide" evidence="6">
    <location>
        <begin position="1"/>
        <end position="17"/>
    </location>
</feature>
<dbReference type="SUPFAM" id="SSF54534">
    <property type="entry name" value="FKBP-like"/>
    <property type="match status" value="1"/>
</dbReference>
<proteinExistence type="predicted"/>
<dbReference type="Proteomes" id="UP000005242">
    <property type="component" value="Unassembled WGS sequence"/>
</dbReference>
<dbReference type="GO" id="GO:0005783">
    <property type="term" value="C:endoplasmic reticulum"/>
    <property type="evidence" value="ECO:0007669"/>
    <property type="project" value="TreeGrafter"/>
</dbReference>
<feature type="chain" id="PRO_5003698025" description="peptidylprolyl isomerase" evidence="6">
    <location>
        <begin position="18"/>
        <end position="144"/>
    </location>
</feature>
<dbReference type="InParanoid" id="I4YHZ8"/>
<organism evidence="8 9">
    <name type="scientific">Wallemia mellicola (strain ATCC MYA-4683 / CBS 633.66)</name>
    <name type="common">Wallemia sebi (CBS 633.66)</name>
    <dbReference type="NCBI Taxonomy" id="671144"/>
    <lineage>
        <taxon>Eukaryota</taxon>
        <taxon>Fungi</taxon>
        <taxon>Dikarya</taxon>
        <taxon>Basidiomycota</taxon>
        <taxon>Wallemiomycotina</taxon>
        <taxon>Wallemiomycetes</taxon>
        <taxon>Wallemiales</taxon>
        <taxon>Wallemiaceae</taxon>
        <taxon>Wallemia</taxon>
    </lineage>
</organism>
<dbReference type="InterPro" id="IPR044609">
    <property type="entry name" value="FKBP2/11"/>
</dbReference>
<gene>
    <name evidence="8" type="ORF">WALSEDRAFT_42757</name>
</gene>
<dbReference type="PROSITE" id="PS50059">
    <property type="entry name" value="FKBP_PPIASE"/>
    <property type="match status" value="1"/>
</dbReference>
<evidence type="ECO:0000256" key="5">
    <source>
        <dbReference type="PROSITE-ProRule" id="PRU00277"/>
    </source>
</evidence>